<dbReference type="GO" id="GO:0006694">
    <property type="term" value="P:steroid biosynthetic process"/>
    <property type="evidence" value="ECO:0007669"/>
    <property type="project" value="InterPro"/>
</dbReference>
<dbReference type="GO" id="GO:0005739">
    <property type="term" value="C:mitochondrion"/>
    <property type="evidence" value="ECO:0007669"/>
    <property type="project" value="InterPro"/>
</dbReference>
<evidence type="ECO:0000313" key="2">
    <source>
        <dbReference type="Proteomes" id="UP000694700"/>
    </source>
</evidence>
<name>A0A8C1TLK8_CYPCA</name>
<dbReference type="InterPro" id="IPR000799">
    <property type="entry name" value="StAR-like"/>
</dbReference>
<protein>
    <submittedName>
        <fullName evidence="1">Steroidogenic acute regulatory protein</fullName>
    </submittedName>
</protein>
<dbReference type="InterPro" id="IPR029866">
    <property type="entry name" value="StAR"/>
</dbReference>
<dbReference type="PANTHER" id="PTHR46489:SF3">
    <property type="entry name" value="STEROIDOGENIC ACUTE REGULATORY PROTEIN, MITOCHONDRIAL"/>
    <property type="match status" value="1"/>
</dbReference>
<dbReference type="GO" id="GO:0120020">
    <property type="term" value="F:cholesterol transfer activity"/>
    <property type="evidence" value="ECO:0007669"/>
    <property type="project" value="InterPro"/>
</dbReference>
<organism evidence="1 2">
    <name type="scientific">Cyprinus carpio</name>
    <name type="common">Common carp</name>
    <dbReference type="NCBI Taxonomy" id="7962"/>
    <lineage>
        <taxon>Eukaryota</taxon>
        <taxon>Metazoa</taxon>
        <taxon>Chordata</taxon>
        <taxon>Craniata</taxon>
        <taxon>Vertebrata</taxon>
        <taxon>Euteleostomi</taxon>
        <taxon>Actinopterygii</taxon>
        <taxon>Neopterygii</taxon>
        <taxon>Teleostei</taxon>
        <taxon>Ostariophysi</taxon>
        <taxon>Cypriniformes</taxon>
        <taxon>Cyprinidae</taxon>
        <taxon>Cyprininae</taxon>
        <taxon>Cyprinus</taxon>
    </lineage>
</organism>
<reference evidence="1" key="1">
    <citation type="submission" date="2025-08" db="UniProtKB">
        <authorList>
            <consortium name="Ensembl"/>
        </authorList>
    </citation>
    <scope>IDENTIFICATION</scope>
</reference>
<proteinExistence type="predicted"/>
<dbReference type="GO" id="GO:0050810">
    <property type="term" value="P:regulation of steroid biosynthetic process"/>
    <property type="evidence" value="ECO:0007669"/>
    <property type="project" value="TreeGrafter"/>
</dbReference>
<dbReference type="AlphaFoldDB" id="A0A8C1TLK8"/>
<dbReference type="GO" id="GO:0015485">
    <property type="term" value="F:cholesterol binding"/>
    <property type="evidence" value="ECO:0007669"/>
    <property type="project" value="InterPro"/>
</dbReference>
<dbReference type="Ensembl" id="ENSCCRT00015023662.1">
    <property type="protein sequence ID" value="ENSCCRP00015022824.1"/>
    <property type="gene ID" value="ENSCCRG00015009834.1"/>
</dbReference>
<accession>A0A8C1TLK8</accession>
<sequence>MLPATFKLCAGISYRHTRNMTGLRKNAMVAIHHELNKLSGPGPSAWINHIRRRSSLLKETYSEAEQCYVQQGQQALQKSISILSDQDGWQTEIESVCLIHNQISSFILIRQSTDTLYLFIL</sequence>
<evidence type="ECO:0000313" key="1">
    <source>
        <dbReference type="Ensembl" id="ENSCCRP00015022824.1"/>
    </source>
</evidence>
<dbReference type="GO" id="GO:0032367">
    <property type="term" value="P:intracellular cholesterol transport"/>
    <property type="evidence" value="ECO:0007669"/>
    <property type="project" value="TreeGrafter"/>
</dbReference>
<dbReference type="PRINTS" id="PR00978">
    <property type="entry name" value="STARPROTEIN"/>
</dbReference>
<dbReference type="Proteomes" id="UP000694700">
    <property type="component" value="Unplaced"/>
</dbReference>
<dbReference type="PANTHER" id="PTHR46489">
    <property type="entry name" value="STEROIDOGENIC ACUTE REGULATORY PROTEIN, MITOCHONDRIAL"/>
    <property type="match status" value="1"/>
</dbReference>